<gene>
    <name evidence="2" type="ORF">J7302_09135</name>
</gene>
<dbReference type="EMBL" id="JAGTIS010000003">
    <property type="protein sequence ID" value="MBT8766294.1"/>
    <property type="molecule type" value="Genomic_DNA"/>
</dbReference>
<protein>
    <submittedName>
        <fullName evidence="2">Uncharacterized protein</fullName>
    </submittedName>
</protein>
<dbReference type="RefSeq" id="WP_215372937.1">
    <property type="nucleotide sequence ID" value="NZ_JAGTIS010000003.1"/>
</dbReference>
<reference evidence="2 3" key="1">
    <citation type="submission" date="2021-04" db="EMBL/GenBank/DDBJ databases">
        <title>Pseudomonas boanensis sp. nov., a bacterium isolated from river water used for household purposes in Boane District, Mozambique.</title>
        <authorList>
            <person name="Nicklasson M."/>
            <person name="Martin-Rodriguez A.J."/>
            <person name="Thorell K."/>
            <person name="Neves L."/>
            <person name="Mussagy A."/>
            <person name="Rydberg H.A."/>
            <person name="Hernroth B."/>
            <person name="Svensson-Stadler L."/>
            <person name="Sjoling A."/>
        </authorList>
    </citation>
    <scope>NUCLEOTIDE SEQUENCE [LARGE SCALE GENOMIC DNA]</scope>
    <source>
        <strain evidence="2 3">DB1</strain>
    </source>
</reference>
<dbReference type="Proteomes" id="UP001519667">
    <property type="component" value="Unassembled WGS sequence"/>
</dbReference>
<evidence type="ECO:0000313" key="3">
    <source>
        <dbReference type="Proteomes" id="UP001519667"/>
    </source>
</evidence>
<comment type="caution">
    <text evidence="2">The sequence shown here is derived from an EMBL/GenBank/DDBJ whole genome shotgun (WGS) entry which is preliminary data.</text>
</comment>
<sequence length="181" mass="19909">MNDDKNYLEKIAGLEEGASSVIQLSQETPLEHFFDVVERLDTRVLDNSGVIRDGLLGQLGCIDLAIYRHPDVADDLKLGFKILLLALIEANVIALGEDKDAQVKKAVQEQTSASARKAAHARHHHTNQQKAAALAAWDAYGENVSSVAAFARSRHKDYGVTQRTLCSWISDHCKATEKTTD</sequence>
<keyword evidence="3" id="KW-1185">Reference proteome</keyword>
<feature type="region of interest" description="Disordered" evidence="1">
    <location>
        <begin position="106"/>
        <end position="125"/>
    </location>
</feature>
<proteinExistence type="predicted"/>
<evidence type="ECO:0000313" key="2">
    <source>
        <dbReference type="EMBL" id="MBT8766294.1"/>
    </source>
</evidence>
<accession>A0ABS5XF55</accession>
<evidence type="ECO:0000256" key="1">
    <source>
        <dbReference type="SAM" id="MobiDB-lite"/>
    </source>
</evidence>
<organism evidence="2 3">
    <name type="scientific">Metapseudomonas boanensis</name>
    <dbReference type="NCBI Taxonomy" id="2822138"/>
    <lineage>
        <taxon>Bacteria</taxon>
        <taxon>Pseudomonadati</taxon>
        <taxon>Pseudomonadota</taxon>
        <taxon>Gammaproteobacteria</taxon>
        <taxon>Pseudomonadales</taxon>
        <taxon>Pseudomonadaceae</taxon>
        <taxon>Metapseudomonas</taxon>
    </lineage>
</organism>
<name>A0ABS5XF55_9GAMM</name>